<dbReference type="EMBL" id="CP045503">
    <property type="protein sequence ID" value="QPG57836.1"/>
    <property type="molecule type" value="Genomic_DNA"/>
</dbReference>
<reference evidence="1" key="1">
    <citation type="submission" date="2021-07" db="EMBL/GenBank/DDBJ databases">
        <title>Shewanella sp. YLB-07 whole genome sequence.</title>
        <authorList>
            <person name="Yu L."/>
        </authorList>
    </citation>
    <scope>NUCLEOTIDE SEQUENCE</scope>
    <source>
        <strain evidence="1">YLB-08</strain>
    </source>
</reference>
<keyword evidence="2" id="KW-1185">Reference proteome</keyword>
<sequence>MQIQASIFDAPQTKSPTLVSVEQANASHNVEAQGPVEGVEKAQNISSNDMANQTDLLDKDVLQQGQHSEPQLPTQEQVASRVDAKLQYEKQTQSNDSAVAQYLTTQHAQEREAIQQMVGIDIYA</sequence>
<evidence type="ECO:0000313" key="1">
    <source>
        <dbReference type="EMBL" id="QPG57836.1"/>
    </source>
</evidence>
<gene>
    <name evidence="1" type="ORF">FM038_010505</name>
</gene>
<dbReference type="Proteomes" id="UP000316416">
    <property type="component" value="Chromosome"/>
</dbReference>
<protein>
    <submittedName>
        <fullName evidence="1">Uncharacterized protein</fullName>
    </submittedName>
</protein>
<name>A0ABX6V5E5_9GAMM</name>
<proteinExistence type="predicted"/>
<dbReference type="RefSeq" id="WP_142870731.1">
    <property type="nucleotide sequence ID" value="NZ_CP045503.2"/>
</dbReference>
<evidence type="ECO:0000313" key="2">
    <source>
        <dbReference type="Proteomes" id="UP000316416"/>
    </source>
</evidence>
<accession>A0ABX6V5E5</accession>
<organism evidence="1 2">
    <name type="scientific">Shewanella eurypsychrophilus</name>
    <dbReference type="NCBI Taxonomy" id="2593656"/>
    <lineage>
        <taxon>Bacteria</taxon>
        <taxon>Pseudomonadati</taxon>
        <taxon>Pseudomonadota</taxon>
        <taxon>Gammaproteobacteria</taxon>
        <taxon>Alteromonadales</taxon>
        <taxon>Shewanellaceae</taxon>
        <taxon>Shewanella</taxon>
    </lineage>
</organism>